<accession>A0A1B8AQP3</accession>
<feature type="region of interest" description="Disordered" evidence="1">
    <location>
        <begin position="14"/>
        <end position="93"/>
    </location>
</feature>
<dbReference type="SUPFAM" id="SSF51197">
    <property type="entry name" value="Clavaminate synthase-like"/>
    <property type="match status" value="1"/>
</dbReference>
<name>A0A1B8AQP3_FUSPO</name>
<keyword evidence="3" id="KW-1185">Reference proteome</keyword>
<comment type="caution">
    <text evidence="2">The sequence shown here is derived from an EMBL/GenBank/DDBJ whole genome shotgun (WGS) entry which is preliminary data.</text>
</comment>
<feature type="compositionally biased region" description="Acidic residues" evidence="1">
    <location>
        <begin position="83"/>
        <end position="92"/>
    </location>
</feature>
<feature type="compositionally biased region" description="Basic and acidic residues" evidence="1">
    <location>
        <begin position="41"/>
        <end position="56"/>
    </location>
</feature>
<evidence type="ECO:0000313" key="3">
    <source>
        <dbReference type="Proteomes" id="UP000091967"/>
    </source>
</evidence>
<reference evidence="2 3" key="1">
    <citation type="submission" date="2016-06" db="EMBL/GenBank/DDBJ databases">
        <title>Living apart together: crosstalk between the core and supernumerary genomes in a fungal plant pathogen.</title>
        <authorList>
            <person name="Vanheule A."/>
            <person name="Audenaert K."/>
            <person name="Warris S."/>
            <person name="Van De Geest H."/>
            <person name="Schijlen E."/>
            <person name="Hofte M."/>
            <person name="De Saeger S."/>
            <person name="Haesaert G."/>
            <person name="Waalwijk C."/>
            <person name="Van Der Lee T."/>
        </authorList>
    </citation>
    <scope>NUCLEOTIDE SEQUENCE [LARGE SCALE GENOMIC DNA]</scope>
    <source>
        <strain evidence="2 3">2516</strain>
    </source>
</reference>
<evidence type="ECO:0008006" key="4">
    <source>
        <dbReference type="Google" id="ProtNLM"/>
    </source>
</evidence>
<dbReference type="EMBL" id="LYXU01000003">
    <property type="protein sequence ID" value="OBS22879.1"/>
    <property type="molecule type" value="Genomic_DNA"/>
</dbReference>
<gene>
    <name evidence="2" type="ORF">FPOA_09202</name>
</gene>
<organism evidence="2 3">
    <name type="scientific">Fusarium poae</name>
    <dbReference type="NCBI Taxonomy" id="36050"/>
    <lineage>
        <taxon>Eukaryota</taxon>
        <taxon>Fungi</taxon>
        <taxon>Dikarya</taxon>
        <taxon>Ascomycota</taxon>
        <taxon>Pezizomycotina</taxon>
        <taxon>Sordariomycetes</taxon>
        <taxon>Hypocreomycetidae</taxon>
        <taxon>Hypocreales</taxon>
        <taxon>Nectriaceae</taxon>
        <taxon>Fusarium</taxon>
    </lineage>
</organism>
<evidence type="ECO:0000256" key="1">
    <source>
        <dbReference type="SAM" id="MobiDB-lite"/>
    </source>
</evidence>
<dbReference type="STRING" id="36050.A0A1B8AQP3"/>
<sequence length="545" mass="61471">MQAWLWQRAAIAALSAQTPLPPRTAPSPRQSSTEIEPLDEDANKGDDNEGDMHGEDGDGDIWMDVSGVDDHLPSLPQASAETEPLDGDDNEQDDKKQFAEYPAEATQALEKAKAMYSNCRRIIGQKCKKMKRSQDDFRTVLELLGKVSTGNIISGKDFLRMEPMEHSRNTLVLCNADQAKSICTRGPPSIPILVLPGSARKTAREKMRIETFLDGLEEKPEVDVHDFNKPMEDGQVPVRMDSEKATKLFRERMRGAGRPINMLNLGVTKENFYPECLLDNDDFGMFRLGRTADNGKLEKAAFVDIDNSEGFHLLGTKGAAHLEHIDRHGVYTTVFCEEGKKLWLMWPKVPLGQLSEGAPSNGIAILIEEGSMLIQPPNTMHAPITLEDCLMTGSMHWHSSHLYDILRYTQAAIENPAITNESMARQFIPKMETLLNIWKRQPRRRSWPPDEDMDKCWKIIEWLKEWISHGCECEQECRPPDNGDKPESESGKEVVKACSCLVANRACGDQCHVRHGNCHRKCIKFKPRKSPVGEDKSKKRVTRKK</sequence>
<dbReference type="AlphaFoldDB" id="A0A1B8AQP3"/>
<dbReference type="Proteomes" id="UP000091967">
    <property type="component" value="Unassembled WGS sequence"/>
</dbReference>
<protein>
    <recommendedName>
        <fullName evidence="4">JmjC domain-containing protein</fullName>
    </recommendedName>
</protein>
<proteinExistence type="predicted"/>
<evidence type="ECO:0000313" key="2">
    <source>
        <dbReference type="EMBL" id="OBS22879.1"/>
    </source>
</evidence>